<dbReference type="EMBL" id="JAFLNM010000001">
    <property type="protein sequence ID" value="MBO0340948.1"/>
    <property type="molecule type" value="Genomic_DNA"/>
</dbReference>
<accession>A0ABS3FCS0</accession>
<organism evidence="1 2">
    <name type="scientific">Flagellimonas profundi</name>
    <dbReference type="NCBI Taxonomy" id="2915620"/>
    <lineage>
        <taxon>Bacteria</taxon>
        <taxon>Pseudomonadati</taxon>
        <taxon>Bacteroidota</taxon>
        <taxon>Flavobacteriia</taxon>
        <taxon>Flavobacteriales</taxon>
        <taxon>Flavobacteriaceae</taxon>
        <taxon>Flagellimonas</taxon>
    </lineage>
</organism>
<keyword evidence="2" id="KW-1185">Reference proteome</keyword>
<name>A0ABS3FCS0_9FLAO</name>
<gene>
    <name evidence="1" type="ORF">J0654_04795</name>
</gene>
<reference evidence="1 2" key="1">
    <citation type="submission" date="2021-03" db="EMBL/GenBank/DDBJ databases">
        <title>Muricauda lutimaris sp. nov. and Muricauda ruestringensis sp. nov, two marine members of the Flavobacteriaceae isolated from deep sea sediments of Western Pacific.</title>
        <authorList>
            <person name="Zhao S."/>
            <person name="Liu R."/>
        </authorList>
    </citation>
    <scope>NUCLEOTIDE SEQUENCE [LARGE SCALE GENOMIC DNA]</scope>
    <source>
        <strain evidence="1 2">BC31-3-A3</strain>
    </source>
</reference>
<evidence type="ECO:0000313" key="2">
    <source>
        <dbReference type="Proteomes" id="UP000664807"/>
    </source>
</evidence>
<dbReference type="Proteomes" id="UP000664807">
    <property type="component" value="Unassembled WGS sequence"/>
</dbReference>
<evidence type="ECO:0000313" key="1">
    <source>
        <dbReference type="EMBL" id="MBO0340948.1"/>
    </source>
</evidence>
<dbReference type="RefSeq" id="WP_207026517.1">
    <property type="nucleotide sequence ID" value="NZ_JAFLNM010000001.1"/>
</dbReference>
<protein>
    <submittedName>
        <fullName evidence="1">Uncharacterized protein</fullName>
    </submittedName>
</protein>
<sequence length="127" mass="14279">MELIKLKVKEQTATGASAKNIANSFIEACVMLDAAILDSLIEEDKYFDDLDKYRFLAFLSKQFDSAKAKGLNKMIVKTGRCHFCARGHSTYEFYGKDSKPEFAYVVEIKNGVVKNILNCNLSSGWGY</sequence>
<proteinExistence type="predicted"/>
<comment type="caution">
    <text evidence="1">The sequence shown here is derived from an EMBL/GenBank/DDBJ whole genome shotgun (WGS) entry which is preliminary data.</text>
</comment>